<dbReference type="AlphaFoldDB" id="A0A4Z0C3B2"/>
<dbReference type="InterPro" id="IPR006175">
    <property type="entry name" value="YjgF/YER057c/UK114"/>
</dbReference>
<evidence type="ECO:0000313" key="1">
    <source>
        <dbReference type="EMBL" id="TFZ04689.1"/>
    </source>
</evidence>
<protein>
    <submittedName>
        <fullName evidence="1">RidA family protein</fullName>
    </submittedName>
</protein>
<dbReference type="GO" id="GO:0019239">
    <property type="term" value="F:deaminase activity"/>
    <property type="evidence" value="ECO:0007669"/>
    <property type="project" value="TreeGrafter"/>
</dbReference>
<dbReference type="Pfam" id="PF01042">
    <property type="entry name" value="Ribonuc_L-PSP"/>
    <property type="match status" value="1"/>
</dbReference>
<evidence type="ECO:0000313" key="2">
    <source>
        <dbReference type="Proteomes" id="UP000297564"/>
    </source>
</evidence>
<organism evidence="1 2">
    <name type="scientific">Ramlibacter rhizophilus</name>
    <dbReference type="NCBI Taxonomy" id="1781167"/>
    <lineage>
        <taxon>Bacteria</taxon>
        <taxon>Pseudomonadati</taxon>
        <taxon>Pseudomonadota</taxon>
        <taxon>Betaproteobacteria</taxon>
        <taxon>Burkholderiales</taxon>
        <taxon>Comamonadaceae</taxon>
        <taxon>Ramlibacter</taxon>
    </lineage>
</organism>
<dbReference type="PANTHER" id="PTHR11803">
    <property type="entry name" value="2-IMINOBUTANOATE/2-IMINOPROPANOATE DEAMINASE RIDA"/>
    <property type="match status" value="1"/>
</dbReference>
<comment type="caution">
    <text evidence="1">The sequence shown here is derived from an EMBL/GenBank/DDBJ whole genome shotgun (WGS) entry which is preliminary data.</text>
</comment>
<dbReference type="PANTHER" id="PTHR11803:SF44">
    <property type="entry name" value="RUTC FAMILY PROTEIN YJGH"/>
    <property type="match status" value="1"/>
</dbReference>
<dbReference type="EMBL" id="SMLL01000001">
    <property type="protein sequence ID" value="TFZ04689.1"/>
    <property type="molecule type" value="Genomic_DNA"/>
</dbReference>
<proteinExistence type="predicted"/>
<dbReference type="InterPro" id="IPR035959">
    <property type="entry name" value="RutC-like_sf"/>
</dbReference>
<dbReference type="SUPFAM" id="SSF55298">
    <property type="entry name" value="YjgF-like"/>
    <property type="match status" value="1"/>
</dbReference>
<dbReference type="OrthoDB" id="9803101at2"/>
<accession>A0A4Z0C3B2</accession>
<reference evidence="1 2" key="1">
    <citation type="submission" date="2019-03" db="EMBL/GenBank/DDBJ databases">
        <title>Ramlibacter rhizophilus CCTCC AB2015357, whole genome shotgun sequence.</title>
        <authorList>
            <person name="Zhang X."/>
            <person name="Feng G."/>
            <person name="Zhu H."/>
        </authorList>
    </citation>
    <scope>NUCLEOTIDE SEQUENCE [LARGE SCALE GENOMIC DNA]</scope>
    <source>
        <strain evidence="1 2">CCTCC AB2015357</strain>
    </source>
</reference>
<keyword evidence="2" id="KW-1185">Reference proteome</keyword>
<sequence>MSDGLKALNPPSVAAPGGPYSQAVLAPSGGRWLHVSGQVGVRPDGSIPEHFEGQAEVCWQNLVALLSEAGMGVQDLVKVSTFLTDAAQVARLGPVRAKFLGDARPASTLVVVAALARPQWQVEVEAIAWKA</sequence>
<dbReference type="Gene3D" id="3.30.1330.40">
    <property type="entry name" value="RutC-like"/>
    <property type="match status" value="1"/>
</dbReference>
<dbReference type="Proteomes" id="UP000297564">
    <property type="component" value="Unassembled WGS sequence"/>
</dbReference>
<dbReference type="GO" id="GO:0005829">
    <property type="term" value="C:cytosol"/>
    <property type="evidence" value="ECO:0007669"/>
    <property type="project" value="TreeGrafter"/>
</dbReference>
<gene>
    <name evidence="1" type="ORF">EZ242_02775</name>
</gene>
<dbReference type="RefSeq" id="WP_135283571.1">
    <property type="nucleotide sequence ID" value="NZ_SMLL01000001.1"/>
</dbReference>
<name>A0A4Z0C3B2_9BURK</name>